<dbReference type="EMBL" id="WNYA01000008">
    <property type="protein sequence ID" value="KAG8559989.1"/>
    <property type="molecule type" value="Genomic_DNA"/>
</dbReference>
<reference evidence="1" key="1">
    <citation type="thesis" date="2020" institute="ProQuest LLC" country="789 East Eisenhower Parkway, Ann Arbor, MI, USA">
        <title>Comparative Genomics and Chromosome Evolution.</title>
        <authorList>
            <person name="Mudd A.B."/>
        </authorList>
    </citation>
    <scope>NUCLEOTIDE SEQUENCE</scope>
    <source>
        <strain evidence="1">237g6f4</strain>
        <tissue evidence="1">Blood</tissue>
    </source>
</reference>
<evidence type="ECO:0000313" key="2">
    <source>
        <dbReference type="Proteomes" id="UP000824782"/>
    </source>
</evidence>
<name>A0AAV7AEK6_ENGPU</name>
<organism evidence="1 2">
    <name type="scientific">Engystomops pustulosus</name>
    <name type="common">Tungara frog</name>
    <name type="synonym">Physalaemus pustulosus</name>
    <dbReference type="NCBI Taxonomy" id="76066"/>
    <lineage>
        <taxon>Eukaryota</taxon>
        <taxon>Metazoa</taxon>
        <taxon>Chordata</taxon>
        <taxon>Craniata</taxon>
        <taxon>Vertebrata</taxon>
        <taxon>Euteleostomi</taxon>
        <taxon>Amphibia</taxon>
        <taxon>Batrachia</taxon>
        <taxon>Anura</taxon>
        <taxon>Neobatrachia</taxon>
        <taxon>Hyloidea</taxon>
        <taxon>Leptodactylidae</taxon>
        <taxon>Leiuperinae</taxon>
        <taxon>Engystomops</taxon>
    </lineage>
</organism>
<gene>
    <name evidence="1" type="ORF">GDO81_017527</name>
</gene>
<dbReference type="AlphaFoldDB" id="A0AAV7AEK6"/>
<sequence>MNWCGSINDNPFKEKAAILNQIFFFFMISLRSVQPEPVGDFMYRHLVSRNKSGAGSFSGSSPPAAWTLQSRSSDFTFHPPDALRHVLNVTDGLYDNRYSILSTANFFLFYFFFS</sequence>
<comment type="caution">
    <text evidence="1">The sequence shown here is derived from an EMBL/GenBank/DDBJ whole genome shotgun (WGS) entry which is preliminary data.</text>
</comment>
<proteinExistence type="predicted"/>
<dbReference type="Proteomes" id="UP000824782">
    <property type="component" value="Unassembled WGS sequence"/>
</dbReference>
<keyword evidence="2" id="KW-1185">Reference proteome</keyword>
<accession>A0AAV7AEK6</accession>
<evidence type="ECO:0000313" key="1">
    <source>
        <dbReference type="EMBL" id="KAG8559989.1"/>
    </source>
</evidence>
<protein>
    <submittedName>
        <fullName evidence="1">Uncharacterized protein</fullName>
    </submittedName>
</protein>